<evidence type="ECO:0000313" key="4">
    <source>
        <dbReference type="Proteomes" id="UP000547510"/>
    </source>
</evidence>
<dbReference type="SMART" id="SM00331">
    <property type="entry name" value="PP2C_SIG"/>
    <property type="match status" value="1"/>
</dbReference>
<proteinExistence type="predicted"/>
<organism evidence="3 4">
    <name type="scientific">Saccharothrix tamanrassetensis</name>
    <dbReference type="NCBI Taxonomy" id="1051531"/>
    <lineage>
        <taxon>Bacteria</taxon>
        <taxon>Bacillati</taxon>
        <taxon>Actinomycetota</taxon>
        <taxon>Actinomycetes</taxon>
        <taxon>Pseudonocardiales</taxon>
        <taxon>Pseudonocardiaceae</taxon>
        <taxon>Saccharothrix</taxon>
    </lineage>
</organism>
<protein>
    <submittedName>
        <fullName evidence="3">Serine phosphatase RsbU (Regulator of sigma subunit)</fullName>
    </submittedName>
</protein>
<dbReference type="Proteomes" id="UP000547510">
    <property type="component" value="Unassembled WGS sequence"/>
</dbReference>
<dbReference type="PANTHER" id="PTHR43156">
    <property type="entry name" value="STAGE II SPORULATION PROTEIN E-RELATED"/>
    <property type="match status" value="1"/>
</dbReference>
<keyword evidence="1" id="KW-0378">Hydrolase</keyword>
<dbReference type="PANTHER" id="PTHR43156:SF2">
    <property type="entry name" value="STAGE II SPORULATION PROTEIN E"/>
    <property type="match status" value="1"/>
</dbReference>
<keyword evidence="4" id="KW-1185">Reference proteome</keyword>
<dbReference type="Pfam" id="PF07228">
    <property type="entry name" value="SpoIIE"/>
    <property type="match status" value="1"/>
</dbReference>
<reference evidence="3 4" key="1">
    <citation type="submission" date="2020-08" db="EMBL/GenBank/DDBJ databases">
        <title>Genomic Encyclopedia of Type Strains, Phase III (KMG-III): the genomes of soil and plant-associated and newly described type strains.</title>
        <authorList>
            <person name="Whitman W."/>
        </authorList>
    </citation>
    <scope>NUCLEOTIDE SEQUENCE [LARGE SCALE GENOMIC DNA]</scope>
    <source>
        <strain evidence="3 4">CECT 8640</strain>
    </source>
</reference>
<dbReference type="Gene3D" id="3.60.40.10">
    <property type="entry name" value="PPM-type phosphatase domain"/>
    <property type="match status" value="1"/>
</dbReference>
<dbReference type="InterPro" id="IPR001932">
    <property type="entry name" value="PPM-type_phosphatase-like_dom"/>
</dbReference>
<accession>A0A841CE95</accession>
<feature type="domain" description="PPM-type phosphatase" evidence="2">
    <location>
        <begin position="161"/>
        <end position="410"/>
    </location>
</feature>
<gene>
    <name evidence="3" type="ORF">FHS29_000915</name>
</gene>
<evidence type="ECO:0000313" key="3">
    <source>
        <dbReference type="EMBL" id="MBB5954345.1"/>
    </source>
</evidence>
<dbReference type="InterPro" id="IPR052016">
    <property type="entry name" value="Bact_Sigma-Reg"/>
</dbReference>
<name>A0A841CE95_9PSEU</name>
<dbReference type="AlphaFoldDB" id="A0A841CE95"/>
<dbReference type="SUPFAM" id="SSF81606">
    <property type="entry name" value="PP2C-like"/>
    <property type="match status" value="1"/>
</dbReference>
<sequence>MDKMVALVIVERAASIPDLDRALRDGSFEVVHRTPDEVVVDPVHGSAVDVVLASASLGLQKIALLSRHLNAGTPPPTLLVFPEEGDYAALESCVRSGFDFVAPPFLPTLLRSRMASCKERGKLALAVEELAAAASLRQYEQDLDIARQIQAGFLPETLPSPHGWEFAARTRPARQVGGDFYDGFELVNGRRLGFIVADVCDKGVGAALFMALIRTLLRHTAEHTGGWDLHDAEPDVGADSAVAAGTALTPLLALGAGPLVQAVVGTNRYMAKNHLRQGYFATLFFGVLDPVSGALLYINGGHNPPVLARARGGHTLLQPTGPAVGILADSGFLLHHTSLDPGDSLLVYTDGVVEARNGVGGQFGMDSLIDIACGSAPSAEALLDRVDTGLHHHVGAAEQFDDITMLALRRTAVR</sequence>
<evidence type="ECO:0000256" key="1">
    <source>
        <dbReference type="ARBA" id="ARBA00022801"/>
    </source>
</evidence>
<evidence type="ECO:0000259" key="2">
    <source>
        <dbReference type="SMART" id="SM00331"/>
    </source>
</evidence>
<dbReference type="RefSeq" id="WP_184688438.1">
    <property type="nucleotide sequence ID" value="NZ_JACHJN010000001.1"/>
</dbReference>
<dbReference type="EMBL" id="JACHJN010000001">
    <property type="protein sequence ID" value="MBB5954345.1"/>
    <property type="molecule type" value="Genomic_DNA"/>
</dbReference>
<dbReference type="GO" id="GO:0016791">
    <property type="term" value="F:phosphatase activity"/>
    <property type="evidence" value="ECO:0007669"/>
    <property type="project" value="TreeGrafter"/>
</dbReference>
<comment type="caution">
    <text evidence="3">The sequence shown here is derived from an EMBL/GenBank/DDBJ whole genome shotgun (WGS) entry which is preliminary data.</text>
</comment>
<dbReference type="InterPro" id="IPR036457">
    <property type="entry name" value="PPM-type-like_dom_sf"/>
</dbReference>